<keyword evidence="9 10" id="KW-0539">Nucleus</keyword>
<organism evidence="14">
    <name type="scientific">Caenorhabditis brenneri</name>
    <name type="common">Nematode worm</name>
    <dbReference type="NCBI Taxonomy" id="135651"/>
    <lineage>
        <taxon>Eukaryota</taxon>
        <taxon>Metazoa</taxon>
        <taxon>Ecdysozoa</taxon>
        <taxon>Nematoda</taxon>
        <taxon>Chromadorea</taxon>
        <taxon>Rhabditida</taxon>
        <taxon>Rhabditina</taxon>
        <taxon>Rhabditomorpha</taxon>
        <taxon>Rhabditoidea</taxon>
        <taxon>Rhabditidae</taxon>
        <taxon>Peloderinae</taxon>
        <taxon>Caenorhabditis</taxon>
    </lineage>
</organism>
<evidence type="ECO:0008006" key="15">
    <source>
        <dbReference type="Google" id="ProtNLM"/>
    </source>
</evidence>
<feature type="domain" description="Nuclear receptor" evidence="11">
    <location>
        <begin position="2"/>
        <end position="72"/>
    </location>
</feature>
<dbReference type="InterPro" id="IPR001628">
    <property type="entry name" value="Znf_hrmn_rcpt"/>
</dbReference>
<dbReference type="PANTHER" id="PTHR45886">
    <property type="entry name" value="NUCLEAR HORMONE RECEPTOR FAMILY-RELATED-RELATED"/>
    <property type="match status" value="1"/>
</dbReference>
<evidence type="ECO:0000256" key="6">
    <source>
        <dbReference type="ARBA" id="ARBA00023125"/>
    </source>
</evidence>
<comment type="subcellular location">
    <subcellularLocation>
        <location evidence="10">Nucleus</location>
    </subcellularLocation>
</comment>
<keyword evidence="2 10" id="KW-0479">Metal-binding</keyword>
<dbReference type="InParanoid" id="G0NRJ2"/>
<evidence type="ECO:0000256" key="10">
    <source>
        <dbReference type="RuleBase" id="RU004334"/>
    </source>
</evidence>
<evidence type="ECO:0000313" key="13">
    <source>
        <dbReference type="EMBL" id="EGT36227.1"/>
    </source>
</evidence>
<proteinExistence type="inferred from homology"/>
<dbReference type="PROSITE" id="PS00031">
    <property type="entry name" value="NUCLEAR_REC_DBD_1"/>
    <property type="match status" value="1"/>
</dbReference>
<reference evidence="14" key="1">
    <citation type="submission" date="2011-07" db="EMBL/GenBank/DDBJ databases">
        <authorList>
            <consortium name="Caenorhabditis brenneri Sequencing and Analysis Consortium"/>
            <person name="Wilson R.K."/>
        </authorList>
    </citation>
    <scope>NUCLEOTIDE SEQUENCE [LARGE SCALE GENOMIC DNA]</scope>
    <source>
        <strain evidence="14">PB2801</strain>
    </source>
</reference>
<keyword evidence="8 10" id="KW-0675">Receptor</keyword>
<keyword evidence="6 10" id="KW-0238">DNA-binding</keyword>
<keyword evidence="5 10" id="KW-0805">Transcription regulation</keyword>
<dbReference type="SUPFAM" id="SSF48508">
    <property type="entry name" value="Nuclear receptor ligand-binding domain"/>
    <property type="match status" value="1"/>
</dbReference>
<comment type="similarity">
    <text evidence="1 10">Belongs to the nuclear hormone receptor family.</text>
</comment>
<evidence type="ECO:0000256" key="1">
    <source>
        <dbReference type="ARBA" id="ARBA00005993"/>
    </source>
</evidence>
<dbReference type="EMBL" id="GL379932">
    <property type="protein sequence ID" value="EGT36227.1"/>
    <property type="molecule type" value="Genomic_DNA"/>
</dbReference>
<dbReference type="GO" id="GO:0008270">
    <property type="term" value="F:zinc ion binding"/>
    <property type="evidence" value="ECO:0007669"/>
    <property type="project" value="UniProtKB-KW"/>
</dbReference>
<dbReference type="Gene3D" id="3.30.50.10">
    <property type="entry name" value="Erythroid Transcription Factor GATA-1, subunit A"/>
    <property type="match status" value="1"/>
</dbReference>
<dbReference type="OrthoDB" id="5803884at2759"/>
<keyword evidence="3 10" id="KW-0863">Zinc-finger</keyword>
<evidence type="ECO:0000256" key="8">
    <source>
        <dbReference type="ARBA" id="ARBA00023170"/>
    </source>
</evidence>
<dbReference type="PRINTS" id="PR00047">
    <property type="entry name" value="STROIDFINGER"/>
</dbReference>
<dbReference type="SMART" id="SM00399">
    <property type="entry name" value="ZnF_C4"/>
    <property type="match status" value="1"/>
</dbReference>
<dbReference type="PANTHER" id="PTHR45886:SF8">
    <property type="entry name" value="NUCLEAR HORMONE RECEPTOR FAMILY-RELATED"/>
    <property type="match status" value="1"/>
</dbReference>
<sequence>MTGKCAVCHKPSNSFNYGIESCGACKVFFRRTIIGKPVKPCRNSENCQSSTCRLCRLQKCIQSGMIFKMSKIQSDQDSLTGFLNHLKELNSHRNRQIFSFRFDGDPTVEEIAKLPGPILFETRPKNYEMSNIEWGNFVALTIDYMKKFNFLNLLDLKDRVLLIENSFTDFDMLSNAFRAFESKKACSLYPDGSDIFLKTDFVVCKTLENKIRCELVGRLCELEITIEEFLLLTTVFFCNPAISNLTETGKTVLTSHQKVYTSLLFQYCLLKYQQNGPTRFTNLLSLFSSAKNAHKDIGHHYFLCNLKIGNLPFRKLFNHEYPTRNDVYRLTVFYLEIHLTLCFVVL</sequence>
<accession>G0NRJ2</accession>
<dbReference type="AlphaFoldDB" id="G0NRJ2"/>
<dbReference type="PROSITE" id="PS51843">
    <property type="entry name" value="NR_LBD"/>
    <property type="match status" value="1"/>
</dbReference>
<evidence type="ECO:0000256" key="2">
    <source>
        <dbReference type="ARBA" id="ARBA00022723"/>
    </source>
</evidence>
<evidence type="ECO:0000256" key="9">
    <source>
        <dbReference type="ARBA" id="ARBA00023242"/>
    </source>
</evidence>
<dbReference type="InterPro" id="IPR013088">
    <property type="entry name" value="Znf_NHR/GATA"/>
</dbReference>
<evidence type="ECO:0000256" key="3">
    <source>
        <dbReference type="ARBA" id="ARBA00022771"/>
    </source>
</evidence>
<dbReference type="Gene3D" id="1.10.565.10">
    <property type="entry name" value="Retinoid X Receptor"/>
    <property type="match status" value="1"/>
</dbReference>
<evidence type="ECO:0000256" key="5">
    <source>
        <dbReference type="ARBA" id="ARBA00023015"/>
    </source>
</evidence>
<dbReference type="SUPFAM" id="SSF57716">
    <property type="entry name" value="Glucocorticoid receptor-like (DNA-binding domain)"/>
    <property type="match status" value="1"/>
</dbReference>
<dbReference type="Pfam" id="PF00104">
    <property type="entry name" value="Hormone_recep"/>
    <property type="match status" value="1"/>
</dbReference>
<keyword evidence="4 10" id="KW-0862">Zinc</keyword>
<name>G0NRJ2_CAEBE</name>
<dbReference type="Pfam" id="PF00105">
    <property type="entry name" value="zf-C4"/>
    <property type="match status" value="1"/>
</dbReference>
<keyword evidence="14" id="KW-1185">Reference proteome</keyword>
<evidence type="ECO:0000256" key="7">
    <source>
        <dbReference type="ARBA" id="ARBA00023163"/>
    </source>
</evidence>
<evidence type="ECO:0000313" key="14">
    <source>
        <dbReference type="Proteomes" id="UP000008068"/>
    </source>
</evidence>
<dbReference type="PROSITE" id="PS51030">
    <property type="entry name" value="NUCLEAR_REC_DBD_2"/>
    <property type="match status" value="1"/>
</dbReference>
<feature type="domain" description="NR LBD" evidence="12">
    <location>
        <begin position="103"/>
        <end position="323"/>
    </location>
</feature>
<dbReference type="OMA" id="YMKKFNF"/>
<dbReference type="SMART" id="SM00430">
    <property type="entry name" value="HOLI"/>
    <property type="match status" value="1"/>
</dbReference>
<dbReference type="eggNOG" id="ENOG502TFTG">
    <property type="taxonomic scope" value="Eukaryota"/>
</dbReference>
<dbReference type="GO" id="GO:0003700">
    <property type="term" value="F:DNA-binding transcription factor activity"/>
    <property type="evidence" value="ECO:0007669"/>
    <property type="project" value="InterPro"/>
</dbReference>
<evidence type="ECO:0000256" key="4">
    <source>
        <dbReference type="ARBA" id="ARBA00022833"/>
    </source>
</evidence>
<dbReference type="STRING" id="135651.G0NRJ2"/>
<dbReference type="HOGENOM" id="CLU_007368_3_0_1"/>
<evidence type="ECO:0000259" key="12">
    <source>
        <dbReference type="PROSITE" id="PS51843"/>
    </source>
</evidence>
<dbReference type="GO" id="GO:0005634">
    <property type="term" value="C:nucleus"/>
    <property type="evidence" value="ECO:0007669"/>
    <property type="project" value="UniProtKB-SubCell"/>
</dbReference>
<gene>
    <name evidence="13" type="ORF">CAEBREN_01420</name>
</gene>
<evidence type="ECO:0000259" key="11">
    <source>
        <dbReference type="PROSITE" id="PS51030"/>
    </source>
</evidence>
<protein>
    <recommendedName>
        <fullName evidence="15">Nuclear Hormone Receptor family</fullName>
    </recommendedName>
</protein>
<dbReference type="GO" id="GO:0043565">
    <property type="term" value="F:sequence-specific DNA binding"/>
    <property type="evidence" value="ECO:0007669"/>
    <property type="project" value="InterPro"/>
</dbReference>
<dbReference type="InterPro" id="IPR035500">
    <property type="entry name" value="NHR-like_dom_sf"/>
</dbReference>
<dbReference type="Proteomes" id="UP000008068">
    <property type="component" value="Unassembled WGS sequence"/>
</dbReference>
<dbReference type="InterPro" id="IPR000536">
    <property type="entry name" value="Nucl_hrmn_rcpt_lig-bd"/>
</dbReference>
<keyword evidence="7 10" id="KW-0804">Transcription</keyword>